<keyword evidence="1" id="KW-0732">Signal</keyword>
<evidence type="ECO:0000256" key="1">
    <source>
        <dbReference type="SAM" id="SignalP"/>
    </source>
</evidence>
<feature type="signal peptide" evidence="1">
    <location>
        <begin position="1"/>
        <end position="34"/>
    </location>
</feature>
<feature type="chain" id="PRO_5035477800" evidence="1">
    <location>
        <begin position="35"/>
        <end position="108"/>
    </location>
</feature>
<dbReference type="AlphaFoldDB" id="A0A8N4I5J9"/>
<sequence>MDFRSRMPSLSSSWMLSLGFFMLERGFLLIPALGRESCSDLCLDRPRSAYLREDMMTPGRKRTGRVVNAPALGEETADEAVDFIHEEKTAEKCSVYVTKTPEMCGVFQ</sequence>
<name>A0A8N4I5J9_ELAGV</name>
<protein>
    <submittedName>
        <fullName evidence="3">Uncharacterized protein LOC109504902</fullName>
    </submittedName>
</protein>
<evidence type="ECO:0000313" key="3">
    <source>
        <dbReference type="RefSeq" id="XP_029116831.1"/>
    </source>
</evidence>
<keyword evidence="2" id="KW-1185">Reference proteome</keyword>
<organism evidence="2 3">
    <name type="scientific">Elaeis guineensis var. tenera</name>
    <name type="common">Oil palm</name>
    <dbReference type="NCBI Taxonomy" id="51953"/>
    <lineage>
        <taxon>Eukaryota</taxon>
        <taxon>Viridiplantae</taxon>
        <taxon>Streptophyta</taxon>
        <taxon>Embryophyta</taxon>
        <taxon>Tracheophyta</taxon>
        <taxon>Spermatophyta</taxon>
        <taxon>Magnoliopsida</taxon>
        <taxon>Liliopsida</taxon>
        <taxon>Arecaceae</taxon>
        <taxon>Arecoideae</taxon>
        <taxon>Cocoseae</taxon>
        <taxon>Elaeidinae</taxon>
        <taxon>Elaeis</taxon>
    </lineage>
</organism>
<proteinExistence type="predicted"/>
<accession>A0A8N4I5J9</accession>
<dbReference type="Proteomes" id="UP000504607">
    <property type="component" value="Unplaced"/>
</dbReference>
<evidence type="ECO:0000313" key="2">
    <source>
        <dbReference type="Proteomes" id="UP000504607"/>
    </source>
</evidence>
<dbReference type="RefSeq" id="XP_029116831.1">
    <property type="nucleotide sequence ID" value="XM_029260998.1"/>
</dbReference>
<gene>
    <name evidence="3" type="primary">LOC109504902</name>
</gene>
<reference evidence="3" key="1">
    <citation type="submission" date="2025-08" db="UniProtKB">
        <authorList>
            <consortium name="RefSeq"/>
        </authorList>
    </citation>
    <scope>IDENTIFICATION</scope>
</reference>